<evidence type="ECO:0000256" key="1">
    <source>
        <dbReference type="SAM" id="MobiDB-lite"/>
    </source>
</evidence>
<sequence length="382" mass="41745">MQNLLLEDPHYFSDLSYDEIVTAATNVLLLADSVFPYQRRGDDEVGPAAGRYSEIRGVHTMEFAEGVVSSFQKNFNDMVDEHRPAKKAGDEKAGLLSKDKARPLQFIPGIHIFEQGLAHLLSLAGVEADQCQNLSAEDLVRKVGSINPEMLLKDFKPSSVPPEASQQSVDAAFSLSRWFQGRVSANAPQKLSEFRVGRLCAMDLPQPSPTAFAEKLQKAGGRRVNQSSPRVVVWKLGQEKRAGIFSLAQAAATLVDPANTFLSMDRAATSALLWTPALLMWQCDLLLLALIGLIAVGHGSWAKVKYPQEDEGFLLAANRLQLFSPDSRGFICKCAGCSAPSAGEVANRNPGASQEEPPTKRLRDEPLSVRDLQEHTEAMTKT</sequence>
<gene>
    <name evidence="2" type="ORF">SCF082_LOCUS44064</name>
</gene>
<keyword evidence="3" id="KW-1185">Reference proteome</keyword>
<organism evidence="2 3">
    <name type="scientific">Durusdinium trenchii</name>
    <dbReference type="NCBI Taxonomy" id="1381693"/>
    <lineage>
        <taxon>Eukaryota</taxon>
        <taxon>Sar</taxon>
        <taxon>Alveolata</taxon>
        <taxon>Dinophyceae</taxon>
        <taxon>Suessiales</taxon>
        <taxon>Symbiodiniaceae</taxon>
        <taxon>Durusdinium</taxon>
    </lineage>
</organism>
<evidence type="ECO:0000313" key="2">
    <source>
        <dbReference type="EMBL" id="CAK9093668.1"/>
    </source>
</evidence>
<reference evidence="2 3" key="1">
    <citation type="submission" date="2024-02" db="EMBL/GenBank/DDBJ databases">
        <authorList>
            <person name="Chen Y."/>
            <person name="Shah S."/>
            <person name="Dougan E. K."/>
            <person name="Thang M."/>
            <person name="Chan C."/>
        </authorList>
    </citation>
    <scope>NUCLEOTIDE SEQUENCE [LARGE SCALE GENOMIC DNA]</scope>
</reference>
<proteinExistence type="predicted"/>
<feature type="compositionally biased region" description="Basic and acidic residues" evidence="1">
    <location>
        <begin position="357"/>
        <end position="382"/>
    </location>
</feature>
<feature type="region of interest" description="Disordered" evidence="1">
    <location>
        <begin position="341"/>
        <end position="382"/>
    </location>
</feature>
<accession>A0ABP0R1F5</accession>
<protein>
    <submittedName>
        <fullName evidence="2">Uncharacterized protein</fullName>
    </submittedName>
</protein>
<dbReference type="Proteomes" id="UP001642464">
    <property type="component" value="Unassembled WGS sequence"/>
</dbReference>
<comment type="caution">
    <text evidence="2">The sequence shown here is derived from an EMBL/GenBank/DDBJ whole genome shotgun (WGS) entry which is preliminary data.</text>
</comment>
<feature type="non-terminal residue" evidence="2">
    <location>
        <position position="382"/>
    </location>
</feature>
<name>A0ABP0R1F5_9DINO</name>
<evidence type="ECO:0000313" key="3">
    <source>
        <dbReference type="Proteomes" id="UP001642464"/>
    </source>
</evidence>
<dbReference type="EMBL" id="CAXAMM010040496">
    <property type="protein sequence ID" value="CAK9093668.1"/>
    <property type="molecule type" value="Genomic_DNA"/>
</dbReference>